<evidence type="ECO:0000259" key="1">
    <source>
        <dbReference type="PROSITE" id="PS51819"/>
    </source>
</evidence>
<evidence type="ECO:0000313" key="2">
    <source>
        <dbReference type="EMBL" id="PTM59651.1"/>
    </source>
</evidence>
<organism evidence="2 3">
    <name type="scientific">Desmospora activa DSM 45169</name>
    <dbReference type="NCBI Taxonomy" id="1121389"/>
    <lineage>
        <taxon>Bacteria</taxon>
        <taxon>Bacillati</taxon>
        <taxon>Bacillota</taxon>
        <taxon>Bacilli</taxon>
        <taxon>Bacillales</taxon>
        <taxon>Thermoactinomycetaceae</taxon>
        <taxon>Desmospora</taxon>
    </lineage>
</organism>
<dbReference type="PANTHER" id="PTHR36503">
    <property type="entry name" value="BLR2520 PROTEIN"/>
    <property type="match status" value="1"/>
</dbReference>
<dbReference type="PROSITE" id="PS51819">
    <property type="entry name" value="VOC"/>
    <property type="match status" value="1"/>
</dbReference>
<evidence type="ECO:0000313" key="3">
    <source>
        <dbReference type="Proteomes" id="UP000241639"/>
    </source>
</evidence>
<proteinExistence type="predicted"/>
<protein>
    <recommendedName>
        <fullName evidence="1">VOC domain-containing protein</fullName>
    </recommendedName>
</protein>
<dbReference type="SUPFAM" id="SSF54593">
    <property type="entry name" value="Glyoxalase/Bleomycin resistance protein/Dihydroxybiphenyl dioxygenase"/>
    <property type="match status" value="1"/>
</dbReference>
<gene>
    <name evidence="2" type="ORF">C8J48_2280</name>
</gene>
<dbReference type="InterPro" id="IPR029068">
    <property type="entry name" value="Glyas_Bleomycin-R_OHBP_Dase"/>
</dbReference>
<sequence>MGLQAEKIFVNLPVKDLKRSVDFFTKLGFEFNDQFSGDKATCMVISENIYAMLLVEDFFQSFTKKELTDTRKSAEIIVTLSAESREQVDEIVNRGLAAGGKPGYEFDHGFMYESSFQDIDGHFWAFIYMDESKMHDK</sequence>
<dbReference type="InterPro" id="IPR053863">
    <property type="entry name" value="Glyoxy/Ble-like_N"/>
</dbReference>
<dbReference type="EMBL" id="PZZP01000001">
    <property type="protein sequence ID" value="PTM59651.1"/>
    <property type="molecule type" value="Genomic_DNA"/>
</dbReference>
<comment type="caution">
    <text evidence="2">The sequence shown here is derived from an EMBL/GenBank/DDBJ whole genome shotgun (WGS) entry which is preliminary data.</text>
</comment>
<keyword evidence="3" id="KW-1185">Reference proteome</keyword>
<dbReference type="PANTHER" id="PTHR36503:SF2">
    <property type="entry name" value="BLR2408 PROTEIN"/>
    <property type="match status" value="1"/>
</dbReference>
<reference evidence="2 3" key="1">
    <citation type="submission" date="2018-04" db="EMBL/GenBank/DDBJ databases">
        <title>Genomic Encyclopedia of Archaeal and Bacterial Type Strains, Phase II (KMG-II): from individual species to whole genera.</title>
        <authorList>
            <person name="Goeker M."/>
        </authorList>
    </citation>
    <scope>NUCLEOTIDE SEQUENCE [LARGE SCALE GENOMIC DNA]</scope>
    <source>
        <strain evidence="2 3">DSM 45169</strain>
    </source>
</reference>
<dbReference type="AlphaFoldDB" id="A0A2T4ZCN9"/>
<dbReference type="Pfam" id="PF22677">
    <property type="entry name" value="Ble-like_N"/>
    <property type="match status" value="1"/>
</dbReference>
<dbReference type="InterPro" id="IPR037523">
    <property type="entry name" value="VOC_core"/>
</dbReference>
<name>A0A2T4ZCN9_9BACL</name>
<dbReference type="OrthoDB" id="9798430at2"/>
<dbReference type="Proteomes" id="UP000241639">
    <property type="component" value="Unassembled WGS sequence"/>
</dbReference>
<feature type="domain" description="VOC" evidence="1">
    <location>
        <begin position="6"/>
        <end position="129"/>
    </location>
</feature>
<accession>A0A2T4ZCN9</accession>
<dbReference type="Gene3D" id="3.10.180.10">
    <property type="entry name" value="2,3-Dihydroxybiphenyl 1,2-Dioxygenase, domain 1"/>
    <property type="match status" value="1"/>
</dbReference>
<dbReference type="RefSeq" id="WP_107726798.1">
    <property type="nucleotide sequence ID" value="NZ_PZZP01000001.1"/>
</dbReference>